<evidence type="ECO:0000256" key="6">
    <source>
        <dbReference type="ARBA" id="ARBA00022490"/>
    </source>
</evidence>
<evidence type="ECO:0000256" key="8">
    <source>
        <dbReference type="ARBA" id="ARBA00022782"/>
    </source>
</evidence>
<dbReference type="EnsemblMetazoa" id="XM_030992997">
    <property type="protein sequence ID" value="XP_030848857"/>
    <property type="gene ID" value="LOC578382"/>
</dbReference>
<dbReference type="GO" id="GO:0030154">
    <property type="term" value="P:cell differentiation"/>
    <property type="evidence" value="ECO:0007669"/>
    <property type="project" value="UniProtKB-KW"/>
</dbReference>
<dbReference type="KEGG" id="spu:578382"/>
<dbReference type="FunCoup" id="A0A7M7PAL6">
    <property type="interactions" value="1620"/>
</dbReference>
<dbReference type="RefSeq" id="XP_030848857.1">
    <property type="nucleotide sequence ID" value="XM_030992997.1"/>
</dbReference>
<dbReference type="AlphaFoldDB" id="A0A7M7PAL6"/>
<feature type="compositionally biased region" description="Polar residues" evidence="15">
    <location>
        <begin position="53"/>
        <end position="63"/>
    </location>
</feature>
<evidence type="ECO:0000256" key="16">
    <source>
        <dbReference type="SAM" id="Phobius"/>
    </source>
</evidence>
<evidence type="ECO:0000256" key="1">
    <source>
        <dbReference type="ARBA" id="ARBA00004257"/>
    </source>
</evidence>
<feature type="region of interest" description="Disordered" evidence="15">
    <location>
        <begin position="25"/>
        <end position="63"/>
    </location>
</feature>
<dbReference type="InParanoid" id="A0A7M7PAL6"/>
<proteinExistence type="predicted"/>
<protein>
    <recommendedName>
        <fullName evidence="4">Protein YIPF3</fullName>
    </recommendedName>
    <alternativeName>
        <fullName evidence="14">YIP1 family member 3</fullName>
    </alternativeName>
</protein>
<evidence type="ECO:0000256" key="4">
    <source>
        <dbReference type="ARBA" id="ARBA00015622"/>
    </source>
</evidence>
<name>A0A7M7PAL6_STRPU</name>
<dbReference type="PANTHER" id="PTHR15627:SF14">
    <property type="entry name" value="PROTEIN YIPF3"/>
    <property type="match status" value="1"/>
</dbReference>
<keyword evidence="10" id="KW-0333">Golgi apparatus</keyword>
<keyword evidence="12" id="KW-0325">Glycoprotein</keyword>
<feature type="transmembrane region" description="Helical" evidence="16">
    <location>
        <begin position="195"/>
        <end position="219"/>
    </location>
</feature>
<keyword evidence="7 16" id="KW-0812">Transmembrane</keyword>
<evidence type="ECO:0000313" key="18">
    <source>
        <dbReference type="Proteomes" id="UP000007110"/>
    </source>
</evidence>
<evidence type="ECO:0000256" key="9">
    <source>
        <dbReference type="ARBA" id="ARBA00022989"/>
    </source>
</evidence>
<evidence type="ECO:0000256" key="12">
    <source>
        <dbReference type="ARBA" id="ARBA00023180"/>
    </source>
</evidence>
<feature type="transmembrane region" description="Helical" evidence="16">
    <location>
        <begin position="225"/>
        <end position="245"/>
    </location>
</feature>
<dbReference type="CTD" id="25844"/>
<keyword evidence="6" id="KW-0963">Cytoplasm</keyword>
<accession>A0A7M7PAL6</accession>
<dbReference type="GO" id="GO:0005794">
    <property type="term" value="C:Golgi apparatus"/>
    <property type="evidence" value="ECO:0000318"/>
    <property type="project" value="GO_Central"/>
</dbReference>
<organism evidence="17 18">
    <name type="scientific">Strongylocentrotus purpuratus</name>
    <name type="common">Purple sea urchin</name>
    <dbReference type="NCBI Taxonomy" id="7668"/>
    <lineage>
        <taxon>Eukaryota</taxon>
        <taxon>Metazoa</taxon>
        <taxon>Echinodermata</taxon>
        <taxon>Eleutherozoa</taxon>
        <taxon>Echinozoa</taxon>
        <taxon>Echinoidea</taxon>
        <taxon>Euechinoidea</taxon>
        <taxon>Echinacea</taxon>
        <taxon>Camarodonta</taxon>
        <taxon>Echinidea</taxon>
        <taxon>Strongylocentrotidae</taxon>
        <taxon>Strongylocentrotus</taxon>
    </lineage>
</organism>
<feature type="transmembrane region" description="Helical" evidence="16">
    <location>
        <begin position="257"/>
        <end position="276"/>
    </location>
</feature>
<comment type="subcellular location">
    <subcellularLocation>
        <location evidence="3">Cell membrane</location>
        <topology evidence="3">Multi-pass membrane protein</topology>
    </subcellularLocation>
    <subcellularLocation>
        <location evidence="2">Cytoplasm</location>
    </subcellularLocation>
    <subcellularLocation>
        <location evidence="1">Golgi apparatus</location>
        <location evidence="1">cis-Golgi network membrane</location>
        <topology evidence="1">Multi-pass membrane protein</topology>
    </subcellularLocation>
</comment>
<keyword evidence="9 16" id="KW-1133">Transmembrane helix</keyword>
<evidence type="ECO:0000256" key="5">
    <source>
        <dbReference type="ARBA" id="ARBA00022475"/>
    </source>
</evidence>
<reference evidence="18" key="1">
    <citation type="submission" date="2015-02" db="EMBL/GenBank/DDBJ databases">
        <title>Genome sequencing for Strongylocentrotus purpuratus.</title>
        <authorList>
            <person name="Murali S."/>
            <person name="Liu Y."/>
            <person name="Vee V."/>
            <person name="English A."/>
            <person name="Wang M."/>
            <person name="Skinner E."/>
            <person name="Han Y."/>
            <person name="Muzny D.M."/>
            <person name="Worley K.C."/>
            <person name="Gibbs R.A."/>
        </authorList>
    </citation>
    <scope>NUCLEOTIDE SEQUENCE</scope>
</reference>
<evidence type="ECO:0000256" key="13">
    <source>
        <dbReference type="ARBA" id="ARBA00024809"/>
    </source>
</evidence>
<sequence length="333" mass="37119">MANFSEWNAKNDEMNASAVIDLSDASYLERDDETTPSLVRQPPELTDDEADHGNSQSEKTSETTFMDAMKGQMADSVWQASRKQARKAFDIYGNIDILRPYFDVEPKVVVARLLFSFVPRKLTGNPQKVVGELYGPLMVVFTLIAILLYGMKDSGHIVKEGTLMGSSVGICFGYWFLASLLFYTASYVCNTFITFLQVLTLTGYAMSSYCIVLFMGTALHSDSHTLFYSMWGVFGGLSAAKMVMVYISRTTAKSQKLIIAGIVASIHLLFLLYLHFSYHKIVEDLTLALAPDRDDVYEVPVVKDVHEVIDHGVADLAIDPDIDQHPLIADPIY</sequence>
<dbReference type="PANTHER" id="PTHR15627">
    <property type="entry name" value="NATURAL KILLER CELL-SPECIFIC ANTIGEN KLIP1"/>
    <property type="match status" value="1"/>
</dbReference>
<dbReference type="InterPro" id="IPR051521">
    <property type="entry name" value="tRNA_Mod/Golgi_Maint"/>
</dbReference>
<dbReference type="GO" id="GO:0005886">
    <property type="term" value="C:plasma membrane"/>
    <property type="evidence" value="ECO:0007669"/>
    <property type="project" value="UniProtKB-SubCell"/>
</dbReference>
<feature type="transmembrane region" description="Helical" evidence="16">
    <location>
        <begin position="129"/>
        <end position="151"/>
    </location>
</feature>
<feature type="transmembrane region" description="Helical" evidence="16">
    <location>
        <begin position="163"/>
        <end position="183"/>
    </location>
</feature>
<evidence type="ECO:0000256" key="10">
    <source>
        <dbReference type="ARBA" id="ARBA00023034"/>
    </source>
</evidence>
<dbReference type="GeneID" id="578382"/>
<keyword evidence="18" id="KW-1185">Reference proteome</keyword>
<evidence type="ECO:0000256" key="15">
    <source>
        <dbReference type="SAM" id="MobiDB-lite"/>
    </source>
</evidence>
<evidence type="ECO:0000256" key="3">
    <source>
        <dbReference type="ARBA" id="ARBA00004651"/>
    </source>
</evidence>
<dbReference type="OrthoDB" id="10256463at2759"/>
<evidence type="ECO:0000313" key="17">
    <source>
        <dbReference type="EnsemblMetazoa" id="XP_030848857"/>
    </source>
</evidence>
<reference evidence="17" key="2">
    <citation type="submission" date="2021-01" db="UniProtKB">
        <authorList>
            <consortium name="EnsemblMetazoa"/>
        </authorList>
    </citation>
    <scope>IDENTIFICATION</scope>
</reference>
<dbReference type="OMA" id="HCIVLFV"/>
<comment type="function">
    <text evidence="13">Involved in the maintenance of the Golgi structure. May play a role in hematopoiesis.</text>
</comment>
<evidence type="ECO:0000256" key="7">
    <source>
        <dbReference type="ARBA" id="ARBA00022692"/>
    </source>
</evidence>
<keyword evidence="8" id="KW-0221">Differentiation</keyword>
<keyword evidence="5" id="KW-1003">Cell membrane</keyword>
<evidence type="ECO:0000256" key="14">
    <source>
        <dbReference type="ARBA" id="ARBA00032951"/>
    </source>
</evidence>
<evidence type="ECO:0000256" key="11">
    <source>
        <dbReference type="ARBA" id="ARBA00023136"/>
    </source>
</evidence>
<evidence type="ECO:0000256" key="2">
    <source>
        <dbReference type="ARBA" id="ARBA00004496"/>
    </source>
</evidence>
<keyword evidence="11 16" id="KW-0472">Membrane</keyword>
<dbReference type="Proteomes" id="UP000007110">
    <property type="component" value="Unassembled WGS sequence"/>
</dbReference>